<evidence type="ECO:0000256" key="7">
    <source>
        <dbReference type="RuleBase" id="RU361277"/>
    </source>
</evidence>
<dbReference type="OrthoDB" id="2148442at2759"/>
<keyword evidence="3 7" id="KW-0479">Metal-binding</keyword>
<dbReference type="Pfam" id="PF08240">
    <property type="entry name" value="ADH_N"/>
    <property type="match status" value="1"/>
</dbReference>
<dbReference type="SUPFAM" id="SSF51735">
    <property type="entry name" value="NAD(P)-binding Rossmann-fold domains"/>
    <property type="match status" value="1"/>
</dbReference>
<dbReference type="SUPFAM" id="SSF50129">
    <property type="entry name" value="GroES-like"/>
    <property type="match status" value="1"/>
</dbReference>
<evidence type="ECO:0000256" key="3">
    <source>
        <dbReference type="ARBA" id="ARBA00022723"/>
    </source>
</evidence>
<dbReference type="InterPro" id="IPR013149">
    <property type="entry name" value="ADH-like_C"/>
</dbReference>
<dbReference type="Gene3D" id="3.90.180.10">
    <property type="entry name" value="Medium-chain alcohol dehydrogenases, catalytic domain"/>
    <property type="match status" value="1"/>
</dbReference>
<keyword evidence="4 7" id="KW-0862">Zinc</keyword>
<comment type="cofactor">
    <cofactor evidence="1 7">
        <name>Zn(2+)</name>
        <dbReference type="ChEBI" id="CHEBI:29105"/>
    </cofactor>
</comment>
<dbReference type="GO" id="GO:0003939">
    <property type="term" value="F:L-iditol 2-dehydrogenase (NAD+) activity"/>
    <property type="evidence" value="ECO:0007669"/>
    <property type="project" value="TreeGrafter"/>
</dbReference>
<dbReference type="InterPro" id="IPR045306">
    <property type="entry name" value="SDH-like"/>
</dbReference>
<sequence>MATTTEVKTDNPSFVLHGVHDVKIEERPIPEIEGDQVLVAISKTGICGSDVHYLEHGAIGSFVVKEPMCLGHESSGKVVKLGPKVPTSANLAVGDRVALEPGMGCRVCEMCKSGKYEYGTLCRYYKLPYDLLYKLSDNVSDEDGAMMEPLSVATHALNTLAQLRSGENVVVFGAGPVGLLCMAVAKALGAARVVAVDIQKERLDFAKSYAATDIYLPPAKKEGEDLEAYEARNAATLRETLNIPEIGLSALQVCIDATGAPVCIGTGLQLLAPAGRFVQVGMGPSTVPIPMFAIVTKQLKVLGSFRYGEGDYPLSISLVSRGLVDLKPLVTHRYAFKDAEEAFNITKNGHGKDGKPVIKCIIDPPQ</sequence>
<dbReference type="HOGENOM" id="CLU_026673_11_5_1"/>
<dbReference type="PROSITE" id="PS00059">
    <property type="entry name" value="ADH_ZINC"/>
    <property type="match status" value="1"/>
</dbReference>
<evidence type="ECO:0000313" key="10">
    <source>
        <dbReference type="Proteomes" id="UP000002748"/>
    </source>
</evidence>
<dbReference type="InterPro" id="IPR002328">
    <property type="entry name" value="ADH_Zn_CS"/>
</dbReference>
<dbReference type="InterPro" id="IPR020843">
    <property type="entry name" value="ER"/>
</dbReference>
<evidence type="ECO:0000256" key="6">
    <source>
        <dbReference type="ARBA" id="ARBA00023027"/>
    </source>
</evidence>
<dbReference type="VEuPathDB" id="FungiDB:A1Q1_06087"/>
<dbReference type="AlphaFoldDB" id="J5SG43"/>
<reference evidence="9 10" key="1">
    <citation type="journal article" date="2012" name="Eukaryot. Cell">
        <title>Draft genome sequence of CBS 2479, the standard type strain of Trichosporon asahii.</title>
        <authorList>
            <person name="Yang R.Y."/>
            <person name="Li H.T."/>
            <person name="Zhu H."/>
            <person name="Zhou G.P."/>
            <person name="Wang M."/>
            <person name="Wang L."/>
        </authorList>
    </citation>
    <scope>NUCLEOTIDE SEQUENCE [LARGE SCALE GENOMIC DNA]</scope>
    <source>
        <strain evidence="10">ATCC 90039 / CBS 2479 / JCM 2466 / KCTC 7840 / NCYC 2677 / UAMH 7654</strain>
    </source>
</reference>
<dbReference type="InterPro" id="IPR013154">
    <property type="entry name" value="ADH-like_N"/>
</dbReference>
<comment type="similarity">
    <text evidence="2 7">Belongs to the zinc-containing alcohol dehydrogenase family.</text>
</comment>
<dbReference type="GO" id="GO:0006062">
    <property type="term" value="P:sorbitol catabolic process"/>
    <property type="evidence" value="ECO:0007669"/>
    <property type="project" value="TreeGrafter"/>
</dbReference>
<dbReference type="Pfam" id="PF00107">
    <property type="entry name" value="ADH_zinc_N"/>
    <property type="match status" value="1"/>
</dbReference>
<evidence type="ECO:0000256" key="1">
    <source>
        <dbReference type="ARBA" id="ARBA00001947"/>
    </source>
</evidence>
<protein>
    <submittedName>
        <fullName evidence="9">Sorbitol dehydrogenase</fullName>
    </submittedName>
</protein>
<dbReference type="InterPro" id="IPR011032">
    <property type="entry name" value="GroES-like_sf"/>
</dbReference>
<comment type="caution">
    <text evidence="9">The sequence shown here is derived from an EMBL/GenBank/DDBJ whole genome shotgun (WGS) entry which is preliminary data.</text>
</comment>
<dbReference type="PANTHER" id="PTHR43161:SF9">
    <property type="entry name" value="SORBITOL DEHYDROGENASE"/>
    <property type="match status" value="1"/>
</dbReference>
<dbReference type="GO" id="GO:0008270">
    <property type="term" value="F:zinc ion binding"/>
    <property type="evidence" value="ECO:0007669"/>
    <property type="project" value="InterPro"/>
</dbReference>
<dbReference type="InterPro" id="IPR036291">
    <property type="entry name" value="NAD(P)-bd_dom_sf"/>
</dbReference>
<feature type="domain" description="Enoyl reductase (ER)" evidence="8">
    <location>
        <begin position="18"/>
        <end position="358"/>
    </location>
</feature>
<dbReference type="SMART" id="SM00829">
    <property type="entry name" value="PKS_ER"/>
    <property type="match status" value="1"/>
</dbReference>
<dbReference type="Gene3D" id="3.40.50.720">
    <property type="entry name" value="NAD(P)-binding Rossmann-like Domain"/>
    <property type="match status" value="1"/>
</dbReference>
<keyword evidence="6" id="KW-0520">NAD</keyword>
<evidence type="ECO:0000256" key="5">
    <source>
        <dbReference type="ARBA" id="ARBA00023002"/>
    </source>
</evidence>
<dbReference type="EMBL" id="ALBS01000326">
    <property type="protein sequence ID" value="EJT45471.1"/>
    <property type="molecule type" value="Genomic_DNA"/>
</dbReference>
<dbReference type="FunFam" id="3.40.50.720:FF:000068">
    <property type="entry name" value="Sorbitol dehydrogenase"/>
    <property type="match status" value="1"/>
</dbReference>
<evidence type="ECO:0000259" key="8">
    <source>
        <dbReference type="SMART" id="SM00829"/>
    </source>
</evidence>
<dbReference type="KEGG" id="tasa:A1Q1_06087"/>
<dbReference type="GeneID" id="25989599"/>
<dbReference type="Proteomes" id="UP000002748">
    <property type="component" value="Unassembled WGS sequence"/>
</dbReference>
<keyword evidence="5" id="KW-0560">Oxidoreductase</keyword>
<name>J5SG43_TRIAS</name>
<dbReference type="RefSeq" id="XP_014176771.1">
    <property type="nucleotide sequence ID" value="XM_014321296.1"/>
</dbReference>
<evidence type="ECO:0000256" key="4">
    <source>
        <dbReference type="ARBA" id="ARBA00022833"/>
    </source>
</evidence>
<dbReference type="CDD" id="cd05285">
    <property type="entry name" value="sorbitol_DH"/>
    <property type="match status" value="1"/>
</dbReference>
<organism evidence="9 10">
    <name type="scientific">Trichosporon asahii var. asahii (strain ATCC 90039 / CBS 2479 / JCM 2466 / KCTC 7840 / NBRC 103889/ NCYC 2677 / UAMH 7654)</name>
    <name type="common">Yeast</name>
    <dbReference type="NCBI Taxonomy" id="1186058"/>
    <lineage>
        <taxon>Eukaryota</taxon>
        <taxon>Fungi</taxon>
        <taxon>Dikarya</taxon>
        <taxon>Basidiomycota</taxon>
        <taxon>Agaricomycotina</taxon>
        <taxon>Tremellomycetes</taxon>
        <taxon>Trichosporonales</taxon>
        <taxon>Trichosporonaceae</taxon>
        <taxon>Trichosporon</taxon>
    </lineage>
</organism>
<proteinExistence type="inferred from homology"/>
<evidence type="ECO:0000256" key="2">
    <source>
        <dbReference type="ARBA" id="ARBA00008072"/>
    </source>
</evidence>
<gene>
    <name evidence="9" type="ORF">A1Q1_06087</name>
</gene>
<dbReference type="PANTHER" id="PTHR43161">
    <property type="entry name" value="SORBITOL DEHYDROGENASE"/>
    <property type="match status" value="1"/>
</dbReference>
<accession>J5SG43</accession>
<evidence type="ECO:0000313" key="9">
    <source>
        <dbReference type="EMBL" id="EJT45471.1"/>
    </source>
</evidence>